<name>J1JPV7_9HYPH</name>
<evidence type="ECO:0000313" key="1">
    <source>
        <dbReference type="EMBL" id="EJF86827.1"/>
    </source>
</evidence>
<proteinExistence type="predicted"/>
<protein>
    <submittedName>
        <fullName evidence="1">Uncharacterized protein</fullName>
    </submittedName>
</protein>
<accession>J1JPV7</accession>
<dbReference type="EMBL" id="AILX01000002">
    <property type="protein sequence ID" value="EJF86827.1"/>
    <property type="molecule type" value="Genomic_DNA"/>
</dbReference>
<dbReference type="HOGENOM" id="CLU_2614870_0_0_5"/>
<gene>
    <name evidence="1" type="ORF">MCW_00050</name>
</gene>
<dbReference type="Proteomes" id="UP000002646">
    <property type="component" value="Unassembled WGS sequence"/>
</dbReference>
<sequence length="78" mass="9194">MLSQKNTTIMNKNSHDIFIIAKRSKTVEINRIAYNHTLKIMKTEEPSPRLTTQFQKQIAAYFLLSYEHSKDKDSFIVF</sequence>
<reference evidence="1 2" key="1">
    <citation type="submission" date="2012-03" db="EMBL/GenBank/DDBJ databases">
        <title>The Genome Sequence of Bartonella washoensis 085-0475.</title>
        <authorList>
            <consortium name="The Broad Institute Genome Sequencing Platform"/>
            <consortium name="The Broad Institute Genome Sequencing Center for Infectious Disease"/>
            <person name="Feldgarden M."/>
            <person name="Kirby J."/>
            <person name="Kosoy M."/>
            <person name="Birtles R."/>
            <person name="Probert W.S."/>
            <person name="Chiaraviglio L."/>
            <person name="Young S.K."/>
            <person name="Zeng Q."/>
            <person name="Gargeya S."/>
            <person name="Fitzgerald M."/>
            <person name="Haas B."/>
            <person name="Abouelleil A."/>
            <person name="Alvarado L."/>
            <person name="Arachchi H.M."/>
            <person name="Berlin A."/>
            <person name="Chapman S.B."/>
            <person name="Gearin G."/>
            <person name="Goldberg J."/>
            <person name="Griggs A."/>
            <person name="Gujja S."/>
            <person name="Hansen M."/>
            <person name="Heiman D."/>
            <person name="Howarth C."/>
            <person name="Larimer J."/>
            <person name="Lui A."/>
            <person name="MacDonald P.J.P."/>
            <person name="McCowen C."/>
            <person name="Montmayeur A."/>
            <person name="Murphy C."/>
            <person name="Neiman D."/>
            <person name="Pearson M."/>
            <person name="Priest M."/>
            <person name="Roberts A."/>
            <person name="Saif S."/>
            <person name="Shea T."/>
            <person name="Sisk P."/>
            <person name="Stolte C."/>
            <person name="Sykes S."/>
            <person name="Wortman J."/>
            <person name="Nusbaum C."/>
            <person name="Birren B."/>
        </authorList>
    </citation>
    <scope>NUCLEOTIDE SEQUENCE [LARGE SCALE GENOMIC DNA]</scope>
    <source>
        <strain evidence="1 2">085-0475</strain>
    </source>
</reference>
<evidence type="ECO:0000313" key="2">
    <source>
        <dbReference type="Proteomes" id="UP000002646"/>
    </source>
</evidence>
<dbReference type="AlphaFoldDB" id="J1JPV7"/>
<comment type="caution">
    <text evidence="1">The sequence shown here is derived from an EMBL/GenBank/DDBJ whole genome shotgun (WGS) entry which is preliminary data.</text>
</comment>
<dbReference type="PATRIC" id="fig|1094564.3.peg.63"/>
<organism evidence="1 2">
    <name type="scientific">Cardidatus Bartonella washoeensis 085-0475</name>
    <dbReference type="NCBI Taxonomy" id="1094564"/>
    <lineage>
        <taxon>Bacteria</taxon>
        <taxon>Pseudomonadati</taxon>
        <taxon>Pseudomonadota</taxon>
        <taxon>Alphaproteobacteria</taxon>
        <taxon>Hyphomicrobiales</taxon>
        <taxon>Bartonellaceae</taxon>
        <taxon>Bartonella</taxon>
    </lineage>
</organism>